<dbReference type="AlphaFoldDB" id="A0AAE1CIX0"/>
<name>A0AAE1CIX0_9GAST</name>
<accession>A0AAE1CIX0</accession>
<evidence type="ECO:0000313" key="2">
    <source>
        <dbReference type="Proteomes" id="UP001283361"/>
    </source>
</evidence>
<keyword evidence="2" id="KW-1185">Reference proteome</keyword>
<protein>
    <submittedName>
        <fullName evidence="1">Uncharacterized protein</fullName>
    </submittedName>
</protein>
<organism evidence="1 2">
    <name type="scientific">Elysia crispata</name>
    <name type="common">lettuce slug</name>
    <dbReference type="NCBI Taxonomy" id="231223"/>
    <lineage>
        <taxon>Eukaryota</taxon>
        <taxon>Metazoa</taxon>
        <taxon>Spiralia</taxon>
        <taxon>Lophotrochozoa</taxon>
        <taxon>Mollusca</taxon>
        <taxon>Gastropoda</taxon>
        <taxon>Heterobranchia</taxon>
        <taxon>Euthyneura</taxon>
        <taxon>Panpulmonata</taxon>
        <taxon>Sacoglossa</taxon>
        <taxon>Placobranchoidea</taxon>
        <taxon>Plakobranchidae</taxon>
        <taxon>Elysia</taxon>
    </lineage>
</organism>
<gene>
    <name evidence="1" type="ORF">RRG08_062683</name>
</gene>
<evidence type="ECO:0000313" key="1">
    <source>
        <dbReference type="EMBL" id="KAK3696391.1"/>
    </source>
</evidence>
<sequence>MFALHSACFPTSTPCVANKCEVETVHGELFHSEIKKNEISSSDESKLQSTSWSAFTQLEAANAESKIKRPGTDIRMKL</sequence>
<dbReference type="EMBL" id="JAWDGP010008046">
    <property type="protein sequence ID" value="KAK3696391.1"/>
    <property type="molecule type" value="Genomic_DNA"/>
</dbReference>
<comment type="caution">
    <text evidence="1">The sequence shown here is derived from an EMBL/GenBank/DDBJ whole genome shotgun (WGS) entry which is preliminary data.</text>
</comment>
<reference evidence="1" key="1">
    <citation type="journal article" date="2023" name="G3 (Bethesda)">
        <title>A reference genome for the long-term kleptoplast-retaining sea slug Elysia crispata morphotype clarki.</title>
        <authorList>
            <person name="Eastman K.E."/>
            <person name="Pendleton A.L."/>
            <person name="Shaikh M.A."/>
            <person name="Suttiyut T."/>
            <person name="Ogas R."/>
            <person name="Tomko P."/>
            <person name="Gavelis G."/>
            <person name="Widhalm J.R."/>
            <person name="Wisecaver J.H."/>
        </authorList>
    </citation>
    <scope>NUCLEOTIDE SEQUENCE</scope>
    <source>
        <strain evidence="1">ECLA1</strain>
    </source>
</reference>
<dbReference type="Proteomes" id="UP001283361">
    <property type="component" value="Unassembled WGS sequence"/>
</dbReference>
<proteinExistence type="predicted"/>